<dbReference type="InterPro" id="IPR042266">
    <property type="entry name" value="PPPDE_sf"/>
</dbReference>
<dbReference type="InterPro" id="IPR008580">
    <property type="entry name" value="PPPDE_dom"/>
</dbReference>
<dbReference type="KEGG" id="mis:MICPUN_76313"/>
<evidence type="ECO:0000256" key="1">
    <source>
        <dbReference type="ARBA" id="ARBA00008140"/>
    </source>
</evidence>
<dbReference type="Pfam" id="PF05903">
    <property type="entry name" value="Peptidase_C97"/>
    <property type="match status" value="1"/>
</dbReference>
<gene>
    <name evidence="5" type="ORF">MICPUN_76313</name>
</gene>
<dbReference type="AlphaFoldDB" id="C1DXX8"/>
<feature type="non-terminal residue" evidence="5">
    <location>
        <position position="1"/>
    </location>
</feature>
<dbReference type="FunCoup" id="C1DXX8">
    <property type="interactions" value="785"/>
</dbReference>
<reference evidence="5 6" key="1">
    <citation type="journal article" date="2009" name="Science">
        <title>Green evolution and dynamic adaptations revealed by genomes of the marine picoeukaryotes Micromonas.</title>
        <authorList>
            <person name="Worden A.Z."/>
            <person name="Lee J.H."/>
            <person name="Mock T."/>
            <person name="Rouze P."/>
            <person name="Simmons M.P."/>
            <person name="Aerts A.L."/>
            <person name="Allen A.E."/>
            <person name="Cuvelier M.L."/>
            <person name="Derelle E."/>
            <person name="Everett M.V."/>
            <person name="Foulon E."/>
            <person name="Grimwood J."/>
            <person name="Gundlach H."/>
            <person name="Henrissat B."/>
            <person name="Napoli C."/>
            <person name="McDonald S.M."/>
            <person name="Parker M.S."/>
            <person name="Rombauts S."/>
            <person name="Salamov A."/>
            <person name="Von Dassow P."/>
            <person name="Badger J.H."/>
            <person name="Coutinho P.M."/>
            <person name="Demir E."/>
            <person name="Dubchak I."/>
            <person name="Gentemann C."/>
            <person name="Eikrem W."/>
            <person name="Gready J.E."/>
            <person name="John U."/>
            <person name="Lanier W."/>
            <person name="Lindquist E.A."/>
            <person name="Lucas S."/>
            <person name="Mayer K.F."/>
            <person name="Moreau H."/>
            <person name="Not F."/>
            <person name="Otillar R."/>
            <person name="Panaud O."/>
            <person name="Pangilinan J."/>
            <person name="Paulsen I."/>
            <person name="Piegu B."/>
            <person name="Poliakov A."/>
            <person name="Robbens S."/>
            <person name="Schmutz J."/>
            <person name="Toulza E."/>
            <person name="Wyss T."/>
            <person name="Zelensky A."/>
            <person name="Zhou K."/>
            <person name="Armbrust E.V."/>
            <person name="Bhattacharya D."/>
            <person name="Goodenough U.W."/>
            <person name="Van de Peer Y."/>
            <person name="Grigoriev I.V."/>
        </authorList>
    </citation>
    <scope>NUCLEOTIDE SEQUENCE [LARGE SCALE GENOMIC DNA]</scope>
    <source>
        <strain evidence="6">RCC299 / NOUM17</strain>
    </source>
</reference>
<dbReference type="GO" id="GO:0070646">
    <property type="term" value="P:protein modification by small protein removal"/>
    <property type="evidence" value="ECO:0007669"/>
    <property type="project" value="TreeGrafter"/>
</dbReference>
<dbReference type="OMA" id="HLMLGKQ"/>
<dbReference type="InParanoid" id="C1DXX8"/>
<dbReference type="PROSITE" id="PS51858">
    <property type="entry name" value="PPPDE"/>
    <property type="match status" value="1"/>
</dbReference>
<dbReference type="GeneID" id="8241267"/>
<proteinExistence type="inferred from homology"/>
<dbReference type="Proteomes" id="UP000002009">
    <property type="component" value="Chromosome 2"/>
</dbReference>
<name>C1DXX8_MICCC</name>
<sequence>HQVTLHLYDLSQGMARAMSPALLGRQIDGVWHTGIVVHGQEYYFGGGIQVGYPGGTHFGRPMQVIPMGETHIPEELLQEFLAEISPRFTMHTYNLLRWNCNNFSNEVTQFLVGKEIPSHILSLPDDVMNTPLGQQLMPFL</sequence>
<dbReference type="PANTHER" id="PTHR12378">
    <property type="entry name" value="DESUMOYLATING ISOPEPTIDASE"/>
    <property type="match status" value="1"/>
</dbReference>
<dbReference type="STRING" id="296587.C1DXX8"/>
<keyword evidence="2" id="KW-0645">Protease</keyword>
<dbReference type="eggNOG" id="KOG0324">
    <property type="taxonomic scope" value="Eukaryota"/>
</dbReference>
<dbReference type="Gene3D" id="3.90.1720.30">
    <property type="entry name" value="PPPDE domains"/>
    <property type="match status" value="1"/>
</dbReference>
<dbReference type="GO" id="GO:0006508">
    <property type="term" value="P:proteolysis"/>
    <property type="evidence" value="ECO:0007669"/>
    <property type="project" value="UniProtKB-KW"/>
</dbReference>
<evidence type="ECO:0000313" key="5">
    <source>
        <dbReference type="EMBL" id="ACO60846.1"/>
    </source>
</evidence>
<dbReference type="RefSeq" id="XP_002499588.1">
    <property type="nucleotide sequence ID" value="XM_002499542.1"/>
</dbReference>
<evidence type="ECO:0000256" key="3">
    <source>
        <dbReference type="ARBA" id="ARBA00022801"/>
    </source>
</evidence>
<evidence type="ECO:0000313" key="6">
    <source>
        <dbReference type="Proteomes" id="UP000002009"/>
    </source>
</evidence>
<dbReference type="SMART" id="SM01179">
    <property type="entry name" value="DUF862"/>
    <property type="match status" value="1"/>
</dbReference>
<feature type="domain" description="PPPDE" evidence="4">
    <location>
        <begin position="1"/>
        <end position="140"/>
    </location>
</feature>
<organism evidence="5 6">
    <name type="scientific">Micromonas commoda (strain RCC299 / NOUM17 / CCMP2709)</name>
    <name type="common">Picoplanktonic green alga</name>
    <dbReference type="NCBI Taxonomy" id="296587"/>
    <lineage>
        <taxon>Eukaryota</taxon>
        <taxon>Viridiplantae</taxon>
        <taxon>Chlorophyta</taxon>
        <taxon>Mamiellophyceae</taxon>
        <taxon>Mamiellales</taxon>
        <taxon>Mamiellaceae</taxon>
        <taxon>Micromonas</taxon>
    </lineage>
</organism>
<keyword evidence="3" id="KW-0378">Hydrolase</keyword>
<evidence type="ECO:0000259" key="4">
    <source>
        <dbReference type="PROSITE" id="PS51858"/>
    </source>
</evidence>
<dbReference type="PANTHER" id="PTHR12378:SF7">
    <property type="entry name" value="DESUMOYLATING ISOPEPTIDASE 1"/>
    <property type="match status" value="1"/>
</dbReference>
<dbReference type="EMBL" id="CP001323">
    <property type="protein sequence ID" value="ACO60846.1"/>
    <property type="molecule type" value="Genomic_DNA"/>
</dbReference>
<protein>
    <recommendedName>
        <fullName evidence="4">PPPDE domain-containing protein</fullName>
    </recommendedName>
</protein>
<comment type="similarity">
    <text evidence="1">Belongs to the DeSI family.</text>
</comment>
<dbReference type="GO" id="GO:0008233">
    <property type="term" value="F:peptidase activity"/>
    <property type="evidence" value="ECO:0007669"/>
    <property type="project" value="UniProtKB-KW"/>
</dbReference>
<dbReference type="OrthoDB" id="21221at2759"/>
<evidence type="ECO:0000256" key="2">
    <source>
        <dbReference type="ARBA" id="ARBA00022670"/>
    </source>
</evidence>
<keyword evidence="6" id="KW-1185">Reference proteome</keyword>
<accession>C1DXX8</accession>
<feature type="non-terminal residue" evidence="5">
    <location>
        <position position="140"/>
    </location>
</feature>